<reference evidence="4 5" key="1">
    <citation type="submission" date="2019-01" db="EMBL/GenBank/DDBJ databases">
        <title>Agromyces.</title>
        <authorList>
            <person name="Li J."/>
        </authorList>
    </citation>
    <scope>NUCLEOTIDE SEQUENCE [LARGE SCALE GENOMIC DNA]</scope>
    <source>
        <strain evidence="4 5">DSM 23870</strain>
    </source>
</reference>
<evidence type="ECO:0000313" key="3">
    <source>
        <dbReference type="EMBL" id="NYD66086.1"/>
    </source>
</evidence>
<evidence type="ECO:0000313" key="4">
    <source>
        <dbReference type="EMBL" id="RXZ86412.1"/>
    </source>
</evidence>
<accession>A0A4Q2M953</accession>
<dbReference type="SMART" id="SM00220">
    <property type="entry name" value="S_TKc"/>
    <property type="match status" value="1"/>
</dbReference>
<dbReference type="GO" id="GO:0005524">
    <property type="term" value="F:ATP binding"/>
    <property type="evidence" value="ECO:0007669"/>
    <property type="project" value="InterPro"/>
</dbReference>
<sequence length="482" mass="50936">MGRRRVDDRGGRDTDASAGGPVPATIAGYRVVRRLGAGGRVEVYLARRDDAPDEEPVAVRVYRRADDDVTALELEALDRVDGRGWPRLIDLSSMPDGRLCVVQEVFGGPSLASILHQRRLSVNEAVTVSASLVQAVAALHAVGFVYGRMRSSAVQFSADGRPAFVGAGAVVRHALPDGTSDLGAVRADHEHLAELLDGVWAGIERAPGAVAPAEWLRERIATRPFVACLAELERVVFDIASPAAVDLNPVVHPEPVPVTRRSTKSAATIAPTARARSVVPDDLLETIAALLETSWVAAARTRLSRLLAARRPVVIVGACIAAASSVVLLTVVPPSSPAVDAASESSSVVTEPSEAPKPQQTSAGARGTEIAEKATDDAVTALRGLLERRAECRAELSVSCLEAIEQPGSAILDADRRAIIAAQNGEQIDELPRTWEAEIRVTGTMGEAVLLSIDALPGDSEPASALIVRGEAGWRLREIFAE</sequence>
<proteinExistence type="predicted"/>
<dbReference type="RefSeq" id="WP_129175318.1">
    <property type="nucleotide sequence ID" value="NZ_JACCBI010000001.1"/>
</dbReference>
<evidence type="ECO:0000313" key="6">
    <source>
        <dbReference type="Proteomes" id="UP000581087"/>
    </source>
</evidence>
<comment type="caution">
    <text evidence="4">The sequence shown here is derived from an EMBL/GenBank/DDBJ whole genome shotgun (WGS) entry which is preliminary data.</text>
</comment>
<dbReference type="AlphaFoldDB" id="A0A4Q2M953"/>
<evidence type="ECO:0000256" key="1">
    <source>
        <dbReference type="SAM" id="MobiDB-lite"/>
    </source>
</evidence>
<dbReference type="Gene3D" id="1.10.510.10">
    <property type="entry name" value="Transferase(Phosphotransferase) domain 1"/>
    <property type="match status" value="1"/>
</dbReference>
<organism evidence="4 5">
    <name type="scientific">Agromyces atrinae</name>
    <dbReference type="NCBI Taxonomy" id="592376"/>
    <lineage>
        <taxon>Bacteria</taxon>
        <taxon>Bacillati</taxon>
        <taxon>Actinomycetota</taxon>
        <taxon>Actinomycetes</taxon>
        <taxon>Micrococcales</taxon>
        <taxon>Microbacteriaceae</taxon>
        <taxon>Agromyces</taxon>
    </lineage>
</organism>
<dbReference type="Proteomes" id="UP000292686">
    <property type="component" value="Unassembled WGS sequence"/>
</dbReference>
<feature type="compositionally biased region" description="Low complexity" evidence="1">
    <location>
        <begin position="343"/>
        <end position="353"/>
    </location>
</feature>
<feature type="region of interest" description="Disordered" evidence="1">
    <location>
        <begin position="343"/>
        <end position="369"/>
    </location>
</feature>
<feature type="region of interest" description="Disordered" evidence="1">
    <location>
        <begin position="1"/>
        <end position="23"/>
    </location>
</feature>
<dbReference type="InterPro" id="IPR011009">
    <property type="entry name" value="Kinase-like_dom_sf"/>
</dbReference>
<dbReference type="OrthoDB" id="5125808at2"/>
<evidence type="ECO:0000259" key="2">
    <source>
        <dbReference type="PROSITE" id="PS50011"/>
    </source>
</evidence>
<feature type="compositionally biased region" description="Basic and acidic residues" evidence="1">
    <location>
        <begin position="1"/>
        <end position="15"/>
    </location>
</feature>
<dbReference type="SUPFAM" id="SSF56112">
    <property type="entry name" value="Protein kinase-like (PK-like)"/>
    <property type="match status" value="1"/>
</dbReference>
<dbReference type="Proteomes" id="UP000581087">
    <property type="component" value="Unassembled WGS sequence"/>
</dbReference>
<evidence type="ECO:0000313" key="5">
    <source>
        <dbReference type="Proteomes" id="UP000292686"/>
    </source>
</evidence>
<dbReference type="EMBL" id="JACCBI010000001">
    <property type="protein sequence ID" value="NYD66086.1"/>
    <property type="molecule type" value="Genomic_DNA"/>
</dbReference>
<dbReference type="InterPro" id="IPR000719">
    <property type="entry name" value="Prot_kinase_dom"/>
</dbReference>
<feature type="domain" description="Protein kinase" evidence="2">
    <location>
        <begin position="29"/>
        <end position="314"/>
    </location>
</feature>
<gene>
    <name evidence="3" type="ORF">BJ972_000605</name>
    <name evidence="4" type="ORF">ESP50_11715</name>
</gene>
<reference evidence="3 6" key="2">
    <citation type="submission" date="2020-07" db="EMBL/GenBank/DDBJ databases">
        <title>Sequencing the genomes of 1000 actinobacteria strains.</title>
        <authorList>
            <person name="Klenk H.-P."/>
        </authorList>
    </citation>
    <scope>NUCLEOTIDE SEQUENCE [LARGE SCALE GENOMIC DNA]</scope>
    <source>
        <strain evidence="3 6">DSM 23870</strain>
    </source>
</reference>
<keyword evidence="5" id="KW-1185">Reference proteome</keyword>
<dbReference type="GO" id="GO:0004672">
    <property type="term" value="F:protein kinase activity"/>
    <property type="evidence" value="ECO:0007669"/>
    <property type="project" value="InterPro"/>
</dbReference>
<name>A0A4Q2M953_9MICO</name>
<dbReference type="PROSITE" id="PS50011">
    <property type="entry name" value="PROTEIN_KINASE_DOM"/>
    <property type="match status" value="1"/>
</dbReference>
<dbReference type="EMBL" id="SDPM01000005">
    <property type="protein sequence ID" value="RXZ86412.1"/>
    <property type="molecule type" value="Genomic_DNA"/>
</dbReference>
<protein>
    <recommendedName>
        <fullName evidence="2">Protein kinase domain-containing protein</fullName>
    </recommendedName>
</protein>